<evidence type="ECO:0000313" key="4">
    <source>
        <dbReference type="Proteomes" id="UP001143981"/>
    </source>
</evidence>
<dbReference type="InterPro" id="IPR014876">
    <property type="entry name" value="DEK_C"/>
</dbReference>
<keyword evidence="4" id="KW-1185">Reference proteome</keyword>
<evidence type="ECO:0000256" key="1">
    <source>
        <dbReference type="SAM" id="MobiDB-lite"/>
    </source>
</evidence>
<evidence type="ECO:0000259" key="2">
    <source>
        <dbReference type="PROSITE" id="PS51998"/>
    </source>
</evidence>
<dbReference type="Proteomes" id="UP001143981">
    <property type="component" value="Unassembled WGS sequence"/>
</dbReference>
<protein>
    <recommendedName>
        <fullName evidence="2">DEK-C domain-containing protein</fullName>
    </recommendedName>
</protein>
<feature type="domain" description="DEK-C" evidence="2">
    <location>
        <begin position="259"/>
        <end position="314"/>
    </location>
</feature>
<dbReference type="EMBL" id="JANBOI010003519">
    <property type="protein sequence ID" value="KAJ1718373.1"/>
    <property type="molecule type" value="Genomic_DNA"/>
</dbReference>
<feature type="region of interest" description="Disordered" evidence="1">
    <location>
        <begin position="50"/>
        <end position="70"/>
    </location>
</feature>
<dbReference type="Gene3D" id="1.10.10.60">
    <property type="entry name" value="Homeodomain-like"/>
    <property type="match status" value="1"/>
</dbReference>
<accession>A0A9W7XTW7</accession>
<dbReference type="OrthoDB" id="370884at2759"/>
<comment type="caution">
    <text evidence="3">The sequence shown here is derived from an EMBL/GenBank/DDBJ whole genome shotgun (WGS) entry which is preliminary data.</text>
</comment>
<name>A0A9W7XTW7_9FUNG</name>
<dbReference type="Pfam" id="PF08766">
    <property type="entry name" value="DEK_C"/>
    <property type="match status" value="1"/>
</dbReference>
<dbReference type="PROSITE" id="PS51998">
    <property type="entry name" value="DEK_C"/>
    <property type="match status" value="1"/>
</dbReference>
<reference evidence="3" key="1">
    <citation type="submission" date="2022-07" db="EMBL/GenBank/DDBJ databases">
        <title>Phylogenomic reconstructions and comparative analyses of Kickxellomycotina fungi.</title>
        <authorList>
            <person name="Reynolds N.K."/>
            <person name="Stajich J.E."/>
            <person name="Barry K."/>
            <person name="Grigoriev I.V."/>
            <person name="Crous P."/>
            <person name="Smith M.E."/>
        </authorList>
    </citation>
    <scope>NUCLEOTIDE SEQUENCE</scope>
    <source>
        <strain evidence="3">BCRC 34381</strain>
    </source>
</reference>
<dbReference type="AlphaFoldDB" id="A0A9W7XTW7"/>
<dbReference type="Pfam" id="PF03142">
    <property type="entry name" value="Chitin_synth_2"/>
    <property type="match status" value="1"/>
</dbReference>
<organism evidence="3 4">
    <name type="scientific">Coemansia biformis</name>
    <dbReference type="NCBI Taxonomy" id="1286918"/>
    <lineage>
        <taxon>Eukaryota</taxon>
        <taxon>Fungi</taxon>
        <taxon>Fungi incertae sedis</taxon>
        <taxon>Zoopagomycota</taxon>
        <taxon>Kickxellomycotina</taxon>
        <taxon>Kickxellomycetes</taxon>
        <taxon>Kickxellales</taxon>
        <taxon>Kickxellaceae</taxon>
        <taxon>Coemansia</taxon>
    </lineage>
</organism>
<evidence type="ECO:0000313" key="3">
    <source>
        <dbReference type="EMBL" id="KAJ1718373.1"/>
    </source>
</evidence>
<gene>
    <name evidence="3" type="ORF">LPJ61_006665</name>
</gene>
<dbReference type="SUPFAM" id="SSF109715">
    <property type="entry name" value="DEK C-terminal domain"/>
    <property type="match status" value="1"/>
</dbReference>
<sequence length="317" mass="33152">MDDFSWGNTRVVVGDGKRKLIIQDDKPFDPASIPQRRWREYEAELNAAGVLNAPPPNMNPNAGSSREDDRGTVISRFSGAMGSASRLGATTPVAGMPRAATPTTVISGFGGADPRLLLSTPVAQAHQIQQYQTAHGQGMGGVRPMSTVAGPASVVGDSATAPRAASYYQYTTGSAGYFDGTASLTPHNVGQFAFGTAGSPRATLSPGSSSYFGSPVAQTAALPGAIVSGIQDPGMFMALQQQQRESMHAAGILPATLGVPTDERLVESIRVILGSNDLNNVTKKSVRVQLATEYNVDLSARKEFIGDAIEMILAGQL</sequence>
<proteinExistence type="predicted"/>